<protein>
    <submittedName>
        <fullName evidence="1">Vitamin B12 dependent methionine synthase, activation domain</fullName>
    </submittedName>
</protein>
<gene>
    <name evidence="1" type="ORF">SAMN02910265_00687</name>
</gene>
<evidence type="ECO:0000313" key="1">
    <source>
        <dbReference type="EMBL" id="SEH45000.1"/>
    </source>
</evidence>
<organism evidence="1 2">
    <name type="scientific">Ruminococcus flavefaciens</name>
    <dbReference type="NCBI Taxonomy" id="1265"/>
    <lineage>
        <taxon>Bacteria</taxon>
        <taxon>Bacillati</taxon>
        <taxon>Bacillota</taxon>
        <taxon>Clostridia</taxon>
        <taxon>Eubacteriales</taxon>
        <taxon>Oscillospiraceae</taxon>
        <taxon>Ruminococcus</taxon>
    </lineage>
</organism>
<sequence length="223" mass="24622">MIELDPISISEAARYMGIKGTPTDTISDMLERCERLVRQRVRPKYVYLETSVDYTDDGVVLGAMSEPLTGEDIKRHLSGCTRAIMLAATLSQEADKLIRQAAVTDMAESLAIDCLCSAAVEQVCDRAEQEIFAKHEYPYRTWRFSPGYGDLPISLQRSFLIALNAQRRIGLTATESSLLIPSKSVTAIIGISETKIERGKRGCAVCNMRESCAFRAAGNTCSR</sequence>
<dbReference type="Proteomes" id="UP000183190">
    <property type="component" value="Unassembled WGS sequence"/>
</dbReference>
<dbReference type="AlphaFoldDB" id="A0A1H6I9N6"/>
<dbReference type="SUPFAM" id="SSF56507">
    <property type="entry name" value="Methionine synthase activation domain-like"/>
    <property type="match status" value="1"/>
</dbReference>
<name>A0A1H6I9N6_RUMFL</name>
<dbReference type="InterPro" id="IPR017342">
    <property type="entry name" value="S-AdoMet-dep_Met_synth_prd"/>
</dbReference>
<accession>A0A1H6I9N6</accession>
<dbReference type="InterPro" id="IPR037010">
    <property type="entry name" value="VitB12-dep_Met_synth_activ_sf"/>
</dbReference>
<reference evidence="1 2" key="1">
    <citation type="submission" date="2016-10" db="EMBL/GenBank/DDBJ databases">
        <authorList>
            <person name="de Groot N.N."/>
        </authorList>
    </citation>
    <scope>NUCLEOTIDE SEQUENCE [LARGE SCALE GENOMIC DNA]</scope>
    <source>
        <strain evidence="1 2">YAD2003</strain>
    </source>
</reference>
<dbReference type="EMBL" id="FNWV01000002">
    <property type="protein sequence ID" value="SEH45000.1"/>
    <property type="molecule type" value="Genomic_DNA"/>
</dbReference>
<dbReference type="Gene3D" id="3.40.109.40">
    <property type="match status" value="1"/>
</dbReference>
<dbReference type="GO" id="GO:0008705">
    <property type="term" value="F:methionine synthase activity"/>
    <property type="evidence" value="ECO:0007669"/>
    <property type="project" value="InterPro"/>
</dbReference>
<evidence type="ECO:0000313" key="2">
    <source>
        <dbReference type="Proteomes" id="UP000183190"/>
    </source>
</evidence>
<dbReference type="PIRSF" id="PIRSF037984">
    <property type="entry name" value="Met_synth_TM0269_prd"/>
    <property type="match status" value="1"/>
</dbReference>
<proteinExistence type="predicted"/>
<dbReference type="RefSeq" id="WP_242872821.1">
    <property type="nucleotide sequence ID" value="NZ_FNWV01000002.1"/>
</dbReference>